<dbReference type="EMBL" id="LAZR01000295">
    <property type="protein sequence ID" value="KKN76517.1"/>
    <property type="molecule type" value="Genomic_DNA"/>
</dbReference>
<reference evidence="2" key="1">
    <citation type="journal article" date="2015" name="Nature">
        <title>Complex archaea that bridge the gap between prokaryotes and eukaryotes.</title>
        <authorList>
            <person name="Spang A."/>
            <person name="Saw J.H."/>
            <person name="Jorgensen S.L."/>
            <person name="Zaremba-Niedzwiedzka K."/>
            <person name="Martijn J."/>
            <person name="Lind A.E."/>
            <person name="van Eijk R."/>
            <person name="Schleper C."/>
            <person name="Guy L."/>
            <person name="Ettema T.J."/>
        </authorList>
    </citation>
    <scope>NUCLEOTIDE SEQUENCE</scope>
</reference>
<dbReference type="AlphaFoldDB" id="A0A0F9TNM6"/>
<organism evidence="2">
    <name type="scientific">marine sediment metagenome</name>
    <dbReference type="NCBI Taxonomy" id="412755"/>
    <lineage>
        <taxon>unclassified sequences</taxon>
        <taxon>metagenomes</taxon>
        <taxon>ecological metagenomes</taxon>
    </lineage>
</organism>
<evidence type="ECO:0000313" key="2">
    <source>
        <dbReference type="EMBL" id="KKN76517.1"/>
    </source>
</evidence>
<gene>
    <name evidence="2" type="ORF">LCGC14_0370260</name>
</gene>
<name>A0A0F9TNM6_9ZZZZ</name>
<proteinExistence type="predicted"/>
<comment type="caution">
    <text evidence="2">The sequence shown here is derived from an EMBL/GenBank/DDBJ whole genome shotgun (WGS) entry which is preliminary data.</text>
</comment>
<feature type="region of interest" description="Disordered" evidence="1">
    <location>
        <begin position="531"/>
        <end position="568"/>
    </location>
</feature>
<accession>A0A0F9TNM6</accession>
<evidence type="ECO:0000256" key="1">
    <source>
        <dbReference type="SAM" id="MobiDB-lite"/>
    </source>
</evidence>
<protein>
    <recommendedName>
        <fullName evidence="3">Portal protein</fullName>
    </recommendedName>
</protein>
<sequence length="568" mass="64393">MPDIDYLTKITDVRTGWSNLIQRWKDDADLTKLLAYTMKDLEGKKIPNIVHVTLDRPRMISENIKAFMGSDKEQVVVESSDKGFDTDYVEDFQKAIFSMANERLRNQDIWQLDPFADEQFCLRGRAVRRIMCQMVNGKFVPDITSWDAAYVTYEKNANGLMWGGYQTKLRKDDILAESWTIMPPFSVEKPFTMLAKEAEYTEVWDKDKMYIWVGSTPVFEMKNKWGYPPLVIEIVSLGTMLADENMMQFQGESIFFLIRNTIKELQSLASILQTHNLKSIKGPVQEKTKDGEVTGEYEERTGMGQISPAEIGGGIDPIQFEVPLQSMNIAFPWFEKAIQEGGVTSLDIGNEMSPHSAVAIESLAQARNQVLDPRRKSKADFNSDTMTMVTRQVIQIDHDIKVGSLGHERTFNVNKLKGEYSVEYRYYEKSPILDVARQTLSNAAEKWLDYRTILTDVQQAENPDEIMRRKLYDKAAEISPTVRLFRTIVALGEMEEEGYEWAGIEALAMANEANMTIDQIKQGVVPEMFGQNGGGKPSDANLLKTFQGGRSTSNKRASELMGTPQGGV</sequence>
<evidence type="ECO:0008006" key="3">
    <source>
        <dbReference type="Google" id="ProtNLM"/>
    </source>
</evidence>